<keyword evidence="5" id="KW-1185">Reference proteome</keyword>
<dbReference type="EMBL" id="REFY01000004">
    <property type="protein sequence ID" value="RQG88925.1"/>
    <property type="molecule type" value="Genomic_DNA"/>
</dbReference>
<name>A0A3N6P1H2_9EURY</name>
<feature type="domain" description="DUF8054" evidence="3">
    <location>
        <begin position="41"/>
        <end position="163"/>
    </location>
</feature>
<feature type="region of interest" description="Disordered" evidence="2">
    <location>
        <begin position="13"/>
        <end position="42"/>
    </location>
</feature>
<evidence type="ECO:0000313" key="4">
    <source>
        <dbReference type="EMBL" id="RQG88925.1"/>
    </source>
</evidence>
<sequence>MYATVTTVLESLHPWGRTTEPDGDRSRAASAPPLERAAGSDAETLLRSTSAVVDAGRKDGDRGLRLEPTFRTAWNDRIEEIRETNSRLEELAARLDCERDRLALSVSSDGFVASRDRDRIGCWPSDSAFLADLAATAVLSESDPVWQTLERDERRLVLTGLRLFLERCPNCKGEPTARTNPPVGDGAGGSSVCLECSRCGSRLIAGVEDSAP</sequence>
<feature type="coiled-coil region" evidence="1">
    <location>
        <begin position="71"/>
        <end position="101"/>
    </location>
</feature>
<dbReference type="OrthoDB" id="292134at2157"/>
<evidence type="ECO:0000259" key="3">
    <source>
        <dbReference type="Pfam" id="PF26238"/>
    </source>
</evidence>
<keyword evidence="1" id="KW-0175">Coiled coil</keyword>
<dbReference type="InterPro" id="IPR058775">
    <property type="entry name" value="DUF8054_M"/>
</dbReference>
<proteinExistence type="predicted"/>
<evidence type="ECO:0000313" key="5">
    <source>
        <dbReference type="Proteomes" id="UP000273828"/>
    </source>
</evidence>
<evidence type="ECO:0000256" key="1">
    <source>
        <dbReference type="SAM" id="Coils"/>
    </source>
</evidence>
<evidence type="ECO:0000256" key="2">
    <source>
        <dbReference type="SAM" id="MobiDB-lite"/>
    </source>
</evidence>
<dbReference type="RefSeq" id="WP_124178612.1">
    <property type="nucleotide sequence ID" value="NZ_REFY01000004.1"/>
</dbReference>
<protein>
    <recommendedName>
        <fullName evidence="3">DUF8054 domain-containing protein</fullName>
    </recommendedName>
</protein>
<gene>
    <name evidence="4" type="ORF">EA462_11055</name>
</gene>
<reference evidence="4 5" key="1">
    <citation type="submission" date="2018-10" db="EMBL/GenBank/DDBJ databases">
        <title>Natrarchaeobius chitinivorans gen. nov., sp. nov., and Natrarchaeobius haloalkaliphilus sp. nov., alkaliphilic, chitin-utilizing haloarchaea from hypersaline alkaline lakes.</title>
        <authorList>
            <person name="Sorokin D.Y."/>
            <person name="Elcheninov A.G."/>
            <person name="Kostrikina N.A."/>
            <person name="Bale N.J."/>
            <person name="Sinninghe Damste J.S."/>
            <person name="Khijniak T.V."/>
            <person name="Kublanov I.V."/>
            <person name="Toshchakov S.V."/>
        </authorList>
    </citation>
    <scope>NUCLEOTIDE SEQUENCE [LARGE SCALE GENOMIC DNA]</scope>
    <source>
        <strain evidence="4 5">AArcht-Sl</strain>
    </source>
</reference>
<dbReference type="Proteomes" id="UP000273828">
    <property type="component" value="Unassembled WGS sequence"/>
</dbReference>
<organism evidence="4 5">
    <name type="scientific">Natrarchaeobius halalkaliphilus</name>
    <dbReference type="NCBI Taxonomy" id="1679091"/>
    <lineage>
        <taxon>Archaea</taxon>
        <taxon>Methanobacteriati</taxon>
        <taxon>Methanobacteriota</taxon>
        <taxon>Stenosarchaea group</taxon>
        <taxon>Halobacteria</taxon>
        <taxon>Halobacteriales</taxon>
        <taxon>Natrialbaceae</taxon>
        <taxon>Natrarchaeobius</taxon>
    </lineage>
</organism>
<dbReference type="AlphaFoldDB" id="A0A3N6P1H2"/>
<comment type="caution">
    <text evidence="4">The sequence shown here is derived from an EMBL/GenBank/DDBJ whole genome shotgun (WGS) entry which is preliminary data.</text>
</comment>
<dbReference type="Pfam" id="PF26238">
    <property type="entry name" value="DUF8054_M"/>
    <property type="match status" value="1"/>
</dbReference>
<accession>A0A3N6P1H2</accession>